<comment type="caution">
    <text evidence="3">The sequence shown here is derived from an EMBL/GenBank/DDBJ whole genome shotgun (WGS) entry which is preliminary data.</text>
</comment>
<evidence type="ECO:0000313" key="4">
    <source>
        <dbReference type="Proteomes" id="UP001219525"/>
    </source>
</evidence>
<keyword evidence="2" id="KW-0472">Membrane</keyword>
<organism evidence="3 4">
    <name type="scientific">Mycena pura</name>
    <dbReference type="NCBI Taxonomy" id="153505"/>
    <lineage>
        <taxon>Eukaryota</taxon>
        <taxon>Fungi</taxon>
        <taxon>Dikarya</taxon>
        <taxon>Basidiomycota</taxon>
        <taxon>Agaricomycotina</taxon>
        <taxon>Agaricomycetes</taxon>
        <taxon>Agaricomycetidae</taxon>
        <taxon>Agaricales</taxon>
        <taxon>Marasmiineae</taxon>
        <taxon>Mycenaceae</taxon>
        <taxon>Mycena</taxon>
    </lineage>
</organism>
<evidence type="ECO:0000256" key="2">
    <source>
        <dbReference type="SAM" id="Phobius"/>
    </source>
</evidence>
<dbReference type="AlphaFoldDB" id="A0AAD6YFW2"/>
<accession>A0AAD6YFW2</accession>
<dbReference type="Proteomes" id="UP001219525">
    <property type="component" value="Unassembled WGS sequence"/>
</dbReference>
<reference evidence="3" key="1">
    <citation type="submission" date="2023-03" db="EMBL/GenBank/DDBJ databases">
        <title>Massive genome expansion in bonnet fungi (Mycena s.s.) driven by repeated elements and novel gene families across ecological guilds.</title>
        <authorList>
            <consortium name="Lawrence Berkeley National Laboratory"/>
            <person name="Harder C.B."/>
            <person name="Miyauchi S."/>
            <person name="Viragh M."/>
            <person name="Kuo A."/>
            <person name="Thoen E."/>
            <person name="Andreopoulos B."/>
            <person name="Lu D."/>
            <person name="Skrede I."/>
            <person name="Drula E."/>
            <person name="Henrissat B."/>
            <person name="Morin E."/>
            <person name="Kohler A."/>
            <person name="Barry K."/>
            <person name="LaButti K."/>
            <person name="Morin E."/>
            <person name="Salamov A."/>
            <person name="Lipzen A."/>
            <person name="Mereny Z."/>
            <person name="Hegedus B."/>
            <person name="Baldrian P."/>
            <person name="Stursova M."/>
            <person name="Weitz H."/>
            <person name="Taylor A."/>
            <person name="Grigoriev I.V."/>
            <person name="Nagy L.G."/>
            <person name="Martin F."/>
            <person name="Kauserud H."/>
        </authorList>
    </citation>
    <scope>NUCLEOTIDE SEQUENCE</scope>
    <source>
        <strain evidence="3">9144</strain>
    </source>
</reference>
<name>A0AAD6YFW2_9AGAR</name>
<proteinExistence type="predicted"/>
<evidence type="ECO:0008006" key="5">
    <source>
        <dbReference type="Google" id="ProtNLM"/>
    </source>
</evidence>
<gene>
    <name evidence="3" type="ORF">GGX14DRAFT_609706</name>
</gene>
<dbReference type="EMBL" id="JARJCW010000018">
    <property type="protein sequence ID" value="KAJ7214901.1"/>
    <property type="molecule type" value="Genomic_DNA"/>
</dbReference>
<feature type="transmembrane region" description="Helical" evidence="2">
    <location>
        <begin position="509"/>
        <end position="530"/>
    </location>
</feature>
<dbReference type="Gene3D" id="3.80.10.10">
    <property type="entry name" value="Ribonuclease Inhibitor"/>
    <property type="match status" value="1"/>
</dbReference>
<feature type="compositionally biased region" description="Polar residues" evidence="1">
    <location>
        <begin position="8"/>
        <end position="18"/>
    </location>
</feature>
<keyword evidence="2" id="KW-0812">Transmembrane</keyword>
<protein>
    <recommendedName>
        <fullName evidence="5">F-box domain-containing protein</fullName>
    </recommendedName>
</protein>
<dbReference type="InterPro" id="IPR032675">
    <property type="entry name" value="LRR_dom_sf"/>
</dbReference>
<evidence type="ECO:0000256" key="1">
    <source>
        <dbReference type="SAM" id="MobiDB-lite"/>
    </source>
</evidence>
<sequence length="532" mass="59851">MHRALQIAESQIAPQSQRDASKPGWASGDLAALARTSKTFLDPALNSLWRYQDTFLPILQCMPGDLWDGPVFNVWNSLNLARSIVPTDWDRPLFYLHRVKHFSITGQMDMPSQDLFDTFSLCLPTDHLFPNLRSLEWVNLNSALFHNIRLLLGPKITDLQITFSDRIPCLSFIPMVAKYLRSAYLSCDEFDFGSQARERISLFARGLKCIETLSVNDLDGSAFAHLSALPTLKSLTVTTLRHFFPCSSAPSEPDIPRFIGLTTLDITATTDKAAIPCIKALSQSPLATVSLHMKFPTTPKSVSLLYASVAENISHATLRSLDIKATDNDRPPSSPERPAIFRTALRQLCCFGGLTRVKLTTTGGFHLDDSLLLELAHAWPNLQDLILLAEPGSRPGSRVTLSGLRSLAYLCPGLVTIGLELQTSVIPSSHYFHRDRKPPSRLSDLRVGYSPIFEPSRVAYFLVTTFPRIRQVSANLELVTERERNSIYYRDRWIEVNHKMTDLHLVSELLSIFLFLITYPCLWFFAFFPFSS</sequence>
<feature type="region of interest" description="Disordered" evidence="1">
    <location>
        <begin position="1"/>
        <end position="24"/>
    </location>
</feature>
<keyword evidence="2" id="KW-1133">Transmembrane helix</keyword>
<evidence type="ECO:0000313" key="3">
    <source>
        <dbReference type="EMBL" id="KAJ7214901.1"/>
    </source>
</evidence>
<keyword evidence="4" id="KW-1185">Reference proteome</keyword>